<organism evidence="2">
    <name type="scientific">Chromera velia CCMP2878</name>
    <dbReference type="NCBI Taxonomy" id="1169474"/>
    <lineage>
        <taxon>Eukaryota</taxon>
        <taxon>Sar</taxon>
        <taxon>Alveolata</taxon>
        <taxon>Colpodellida</taxon>
        <taxon>Chromeraceae</taxon>
        <taxon>Chromera</taxon>
    </lineage>
</organism>
<gene>
    <name evidence="2" type="ORF">Cvel_13071</name>
</gene>
<proteinExistence type="predicted"/>
<dbReference type="EMBL" id="CDMZ01005821">
    <property type="protein sequence ID" value="CEM54826.1"/>
    <property type="molecule type" value="Genomic_DNA"/>
</dbReference>
<feature type="compositionally biased region" description="Acidic residues" evidence="1">
    <location>
        <begin position="188"/>
        <end position="199"/>
    </location>
</feature>
<dbReference type="VEuPathDB" id="CryptoDB:Cvel_13071"/>
<reference evidence="2" key="1">
    <citation type="submission" date="2014-11" db="EMBL/GenBank/DDBJ databases">
        <authorList>
            <person name="Otto D Thomas"/>
            <person name="Naeem Raeece"/>
        </authorList>
    </citation>
    <scope>NUCLEOTIDE SEQUENCE</scope>
</reference>
<dbReference type="AlphaFoldDB" id="A0A0G4IC94"/>
<accession>A0A0G4IC94</accession>
<feature type="region of interest" description="Disordered" evidence="1">
    <location>
        <begin position="170"/>
        <end position="199"/>
    </location>
</feature>
<dbReference type="Pfam" id="PF20133">
    <property type="entry name" value="HHL1-like"/>
    <property type="match status" value="1"/>
</dbReference>
<dbReference type="InterPro" id="IPR045388">
    <property type="entry name" value="HHL1-like"/>
</dbReference>
<evidence type="ECO:0000256" key="1">
    <source>
        <dbReference type="SAM" id="MobiDB-lite"/>
    </source>
</evidence>
<protein>
    <submittedName>
        <fullName evidence="2">Uncharacterized protein</fullName>
    </submittedName>
</protein>
<name>A0A0G4IC94_9ALVE</name>
<sequence>MAGSSSKPPESRKGARRRRKEAREAQKELNLSPEEEKFGSAYDRLEAQGVPTYAVWARPRNTTGEAWIPAGVMAVPRNMRVDDLIFQNELQLKQGIVRLYPKLSGQTADLEYGYNLKIYPDEPVKVAKRRMFASDENEGNPFASWIQQLTNPLNTQSLKSVKQLLDQSAGAVTDVEDKKEQNKREMDQEGGIDIDDYLK</sequence>
<feature type="region of interest" description="Disordered" evidence="1">
    <location>
        <begin position="1"/>
        <end position="36"/>
    </location>
</feature>
<evidence type="ECO:0000313" key="2">
    <source>
        <dbReference type="EMBL" id="CEM54826.1"/>
    </source>
</evidence>
<feature type="compositionally biased region" description="Basic and acidic residues" evidence="1">
    <location>
        <begin position="175"/>
        <end position="187"/>
    </location>
</feature>